<gene>
    <name evidence="2" type="ordered locus">Taci_0005</name>
</gene>
<dbReference type="eggNOG" id="COG5512">
    <property type="taxonomic scope" value="Bacteria"/>
</dbReference>
<keyword evidence="3" id="KW-1185">Reference proteome</keyword>
<protein>
    <recommendedName>
        <fullName evidence="4">DUF721 domain-containing protein</fullName>
    </recommendedName>
</protein>
<evidence type="ECO:0000256" key="1">
    <source>
        <dbReference type="SAM" id="MobiDB-lite"/>
    </source>
</evidence>
<reference evidence="2 3" key="1">
    <citation type="journal article" date="2009" name="Stand. Genomic Sci.">
        <title>Complete genome sequence of Thermanaerovibrio acidaminovorans type strain (Su883).</title>
        <authorList>
            <person name="Chovatia M."/>
            <person name="Sikorski J."/>
            <person name="Schroder M."/>
            <person name="Lapidus A."/>
            <person name="Nolan M."/>
            <person name="Tice H."/>
            <person name="Glavina Del Rio T."/>
            <person name="Copeland A."/>
            <person name="Cheng J.F."/>
            <person name="Lucas S."/>
            <person name="Chen F."/>
            <person name="Bruce D."/>
            <person name="Goodwin L."/>
            <person name="Pitluck S."/>
            <person name="Ivanova N."/>
            <person name="Mavromatis K."/>
            <person name="Ovchinnikova G."/>
            <person name="Pati A."/>
            <person name="Chen A."/>
            <person name="Palaniappan K."/>
            <person name="Land M."/>
            <person name="Hauser L."/>
            <person name="Chang Y.J."/>
            <person name="Jeffries C.D."/>
            <person name="Chain P."/>
            <person name="Saunders E."/>
            <person name="Detter J.C."/>
            <person name="Brettin T."/>
            <person name="Rohde M."/>
            <person name="Goker M."/>
            <person name="Spring S."/>
            <person name="Bristow J."/>
            <person name="Markowitz V."/>
            <person name="Hugenholtz P."/>
            <person name="Kyrpides N.C."/>
            <person name="Klenk H.P."/>
            <person name="Eisen J.A."/>
        </authorList>
    </citation>
    <scope>NUCLEOTIDE SEQUENCE [LARGE SCALE GENOMIC DNA]</scope>
    <source>
        <strain evidence="3">ATCC 49978 / DSM 6589 / Su883</strain>
    </source>
</reference>
<feature type="region of interest" description="Disordered" evidence="1">
    <location>
        <begin position="99"/>
        <end position="118"/>
    </location>
</feature>
<dbReference type="Pfam" id="PF05258">
    <property type="entry name" value="DciA"/>
    <property type="match status" value="1"/>
</dbReference>
<sequence>MRSFREVISEARGEVRIGLGLAHLKRMWRGLVGEELGSRSRPASFERGCLLVVCSSSSARMKMMMCKKGVLVALRRLGLPVEDIRAVVGGGGFERPLEVKVSSPRPKARPRPQVDPEALERARERLAGLVSDPEILTALARLMALRGEG</sequence>
<dbReference type="AlphaFoldDB" id="D1B7J3"/>
<dbReference type="Proteomes" id="UP000002030">
    <property type="component" value="Chromosome"/>
</dbReference>
<evidence type="ECO:0008006" key="4">
    <source>
        <dbReference type="Google" id="ProtNLM"/>
    </source>
</evidence>
<name>D1B7J3_THEAS</name>
<evidence type="ECO:0000313" key="3">
    <source>
        <dbReference type="Proteomes" id="UP000002030"/>
    </source>
</evidence>
<organism evidence="2 3">
    <name type="scientific">Thermanaerovibrio acidaminovorans (strain ATCC 49978 / DSM 6589 / Su883)</name>
    <name type="common">Selenomonas acidaminovorans</name>
    <dbReference type="NCBI Taxonomy" id="525903"/>
    <lineage>
        <taxon>Bacteria</taxon>
        <taxon>Thermotogati</taxon>
        <taxon>Synergistota</taxon>
        <taxon>Synergistia</taxon>
        <taxon>Synergistales</taxon>
        <taxon>Synergistaceae</taxon>
        <taxon>Thermanaerovibrio</taxon>
    </lineage>
</organism>
<dbReference type="KEGG" id="tai:Taci_0005"/>
<dbReference type="HOGENOM" id="CLU_1748786_0_0_0"/>
<proteinExistence type="predicted"/>
<evidence type="ECO:0000313" key="2">
    <source>
        <dbReference type="EMBL" id="ACZ18246.1"/>
    </source>
</evidence>
<dbReference type="EnsemblBacteria" id="ACZ18246">
    <property type="protein sequence ID" value="ACZ18246"/>
    <property type="gene ID" value="Taci_0005"/>
</dbReference>
<accession>D1B7J3</accession>
<dbReference type="OrthoDB" id="511752at2"/>
<dbReference type="RefSeq" id="WP_012868762.1">
    <property type="nucleotide sequence ID" value="NC_013522.1"/>
</dbReference>
<dbReference type="EMBL" id="CP001818">
    <property type="protein sequence ID" value="ACZ18246.1"/>
    <property type="molecule type" value="Genomic_DNA"/>
</dbReference>
<dbReference type="STRING" id="525903.Taci_0005"/>
<dbReference type="InterPro" id="IPR007922">
    <property type="entry name" value="DciA-like"/>
</dbReference>